<dbReference type="InterPro" id="IPR027385">
    <property type="entry name" value="Beta-barrel_OMP"/>
</dbReference>
<dbReference type="SUPFAM" id="SSF56925">
    <property type="entry name" value="OMPA-like"/>
    <property type="match status" value="1"/>
</dbReference>
<dbReference type="Gene3D" id="2.40.160.20">
    <property type="match status" value="1"/>
</dbReference>
<evidence type="ECO:0000259" key="2">
    <source>
        <dbReference type="Pfam" id="PF13505"/>
    </source>
</evidence>
<dbReference type="Proteomes" id="UP000190811">
    <property type="component" value="Chromosome"/>
</dbReference>
<sequence>MVGYTLGGGVDFAMADNVILRAEYRYSDFGKQKFAKDKLELDYQTNDFRVGVAYKF</sequence>
<organism evidence="3 4">
    <name type="scientific">Bartonella schoenbuchensis (strain DSM 13525 / NCTC 13165 / R1)</name>
    <dbReference type="NCBI Taxonomy" id="687861"/>
    <lineage>
        <taxon>Bacteria</taxon>
        <taxon>Pseudomonadati</taxon>
        <taxon>Pseudomonadota</taxon>
        <taxon>Alphaproteobacteria</taxon>
        <taxon>Hyphomicrobiales</taxon>
        <taxon>Bartonellaceae</taxon>
        <taxon>Bartonella</taxon>
    </lineage>
</organism>
<evidence type="ECO:0000313" key="4">
    <source>
        <dbReference type="Proteomes" id="UP000190811"/>
    </source>
</evidence>
<protein>
    <submittedName>
        <fullName evidence="3">Outer membrane protein beta-barrel domain-containing protein</fullName>
    </submittedName>
</protein>
<feature type="domain" description="Outer membrane protein beta-barrel" evidence="2">
    <location>
        <begin position="3"/>
        <end position="56"/>
    </location>
</feature>
<dbReference type="EMBL" id="CP019789">
    <property type="protein sequence ID" value="AQX30694.1"/>
    <property type="molecule type" value="Genomic_DNA"/>
</dbReference>
<dbReference type="InterPro" id="IPR011250">
    <property type="entry name" value="OMP/PagP_B-barrel"/>
</dbReference>
<proteinExistence type="predicted"/>
<dbReference type="Pfam" id="PF13505">
    <property type="entry name" value="OMP_b-brl"/>
    <property type="match status" value="1"/>
</dbReference>
<evidence type="ECO:0000256" key="1">
    <source>
        <dbReference type="ARBA" id="ARBA00022729"/>
    </source>
</evidence>
<dbReference type="STRING" id="687861.BscR1v2_007560"/>
<dbReference type="AlphaFoldDB" id="A0A1S6XPZ1"/>
<name>A0A1S6XPZ1_BARSR</name>
<evidence type="ECO:0000313" key="3">
    <source>
        <dbReference type="EMBL" id="AQX30694.1"/>
    </source>
</evidence>
<accession>A0A1S6XPZ1</accession>
<gene>
    <name evidence="3" type="ORF">BscR1v2_007560</name>
</gene>
<dbReference type="RefSeq" id="WP_236829017.1">
    <property type="nucleotide sequence ID" value="NZ_CP019789.1"/>
</dbReference>
<keyword evidence="1" id="KW-0732">Signal</keyword>
<reference evidence="4" key="1">
    <citation type="journal article" date="2017" name="Genome Biol. Evol.">
        <title>Evolutionary Dynamics of Pathoadaptation Revealed by Three Independent Acquisitions of the VirB/D4 Type IV Secretion System in Bartonella.</title>
        <authorList>
            <person name="Harms A."/>
            <person name="Segers F.H."/>
            <person name="Quebatte M."/>
            <person name="Mistl C."/>
            <person name="Manfredi P."/>
            <person name="Korner J."/>
            <person name="Chomel B.B."/>
            <person name="Kosoy M."/>
            <person name="Maruyama S."/>
            <person name="Engel P."/>
            <person name="Dehio C."/>
        </authorList>
    </citation>
    <scope>NUCLEOTIDE SEQUENCE [LARGE SCALE GENOMIC DNA]</scope>
    <source>
        <strain evidence="4">R1</strain>
    </source>
</reference>